<keyword evidence="4" id="KW-1185">Reference proteome</keyword>
<feature type="compositionally biased region" description="Acidic residues" evidence="1">
    <location>
        <begin position="38"/>
        <end position="47"/>
    </location>
</feature>
<feature type="chain" id="PRO_5041337332" evidence="2">
    <location>
        <begin position="25"/>
        <end position="206"/>
    </location>
</feature>
<dbReference type="EMBL" id="OX395143">
    <property type="protein sequence ID" value="CAI5797920.1"/>
    <property type="molecule type" value="Genomic_DNA"/>
</dbReference>
<feature type="compositionally biased region" description="Basic and acidic residues" evidence="1">
    <location>
        <begin position="52"/>
        <end position="73"/>
    </location>
</feature>
<feature type="region of interest" description="Disordered" evidence="1">
    <location>
        <begin position="23"/>
        <end position="78"/>
    </location>
</feature>
<dbReference type="AlphaFoldDB" id="A0AA35PTT6"/>
<dbReference type="SUPFAM" id="SSF54403">
    <property type="entry name" value="Cystatin/monellin"/>
    <property type="match status" value="1"/>
</dbReference>
<sequence length="206" mass="24026">MTGSWLCLPLLLVGALLLGQPVWGQEEEEEQPSWGDEPVPEEPEEQMEPTSYEEREAMEEHWVPTSSEEREAMESFQEGEPLDLGSWAVDYFNKLPYYDGIYRSVEAKPPTFKDAIGTMVHMKMLLAKTDCRKEDLRERRDMMEHLMHFMPSSKKEPLPELKGCNLPPPDEQENLNCNFRIYMDAREGSISVVHHKCKPLRVRELW</sequence>
<protein>
    <submittedName>
        <fullName evidence="3">Uncharacterized protein</fullName>
    </submittedName>
</protein>
<dbReference type="Proteomes" id="UP001178461">
    <property type="component" value="Chromosome 16"/>
</dbReference>
<reference evidence="3" key="1">
    <citation type="submission" date="2022-12" db="EMBL/GenBank/DDBJ databases">
        <authorList>
            <person name="Alioto T."/>
            <person name="Alioto T."/>
            <person name="Gomez Garrido J."/>
        </authorList>
    </citation>
    <scope>NUCLEOTIDE SEQUENCE</scope>
</reference>
<evidence type="ECO:0000256" key="2">
    <source>
        <dbReference type="SAM" id="SignalP"/>
    </source>
</evidence>
<dbReference type="Gene3D" id="3.10.450.10">
    <property type="match status" value="1"/>
</dbReference>
<gene>
    <name evidence="3" type="ORF">PODLI_1B028970</name>
</gene>
<evidence type="ECO:0000256" key="1">
    <source>
        <dbReference type="SAM" id="MobiDB-lite"/>
    </source>
</evidence>
<evidence type="ECO:0000313" key="3">
    <source>
        <dbReference type="EMBL" id="CAI5797920.1"/>
    </source>
</evidence>
<accession>A0AA35PTT6</accession>
<proteinExistence type="predicted"/>
<keyword evidence="2" id="KW-0732">Signal</keyword>
<organism evidence="3 4">
    <name type="scientific">Podarcis lilfordi</name>
    <name type="common">Lilford's wall lizard</name>
    <dbReference type="NCBI Taxonomy" id="74358"/>
    <lineage>
        <taxon>Eukaryota</taxon>
        <taxon>Metazoa</taxon>
        <taxon>Chordata</taxon>
        <taxon>Craniata</taxon>
        <taxon>Vertebrata</taxon>
        <taxon>Euteleostomi</taxon>
        <taxon>Lepidosauria</taxon>
        <taxon>Squamata</taxon>
        <taxon>Bifurcata</taxon>
        <taxon>Unidentata</taxon>
        <taxon>Episquamata</taxon>
        <taxon>Laterata</taxon>
        <taxon>Lacertibaenia</taxon>
        <taxon>Lacertidae</taxon>
        <taxon>Podarcis</taxon>
    </lineage>
</organism>
<dbReference type="InterPro" id="IPR046350">
    <property type="entry name" value="Cystatin_sf"/>
</dbReference>
<name>A0AA35PTT6_9SAUR</name>
<feature type="signal peptide" evidence="2">
    <location>
        <begin position="1"/>
        <end position="24"/>
    </location>
</feature>
<evidence type="ECO:0000313" key="4">
    <source>
        <dbReference type="Proteomes" id="UP001178461"/>
    </source>
</evidence>